<evidence type="ECO:0000313" key="3">
    <source>
        <dbReference type="Proteomes" id="UP001215280"/>
    </source>
</evidence>
<organism evidence="2 3">
    <name type="scientific">Mycena maculata</name>
    <dbReference type="NCBI Taxonomy" id="230809"/>
    <lineage>
        <taxon>Eukaryota</taxon>
        <taxon>Fungi</taxon>
        <taxon>Dikarya</taxon>
        <taxon>Basidiomycota</taxon>
        <taxon>Agaricomycotina</taxon>
        <taxon>Agaricomycetes</taxon>
        <taxon>Agaricomycetidae</taxon>
        <taxon>Agaricales</taxon>
        <taxon>Marasmiineae</taxon>
        <taxon>Mycenaceae</taxon>
        <taxon>Mycena</taxon>
    </lineage>
</organism>
<name>A0AAD7N3D8_9AGAR</name>
<reference evidence="2" key="1">
    <citation type="submission" date="2023-03" db="EMBL/GenBank/DDBJ databases">
        <title>Massive genome expansion in bonnet fungi (Mycena s.s.) driven by repeated elements and novel gene families across ecological guilds.</title>
        <authorList>
            <consortium name="Lawrence Berkeley National Laboratory"/>
            <person name="Harder C.B."/>
            <person name="Miyauchi S."/>
            <person name="Viragh M."/>
            <person name="Kuo A."/>
            <person name="Thoen E."/>
            <person name="Andreopoulos B."/>
            <person name="Lu D."/>
            <person name="Skrede I."/>
            <person name="Drula E."/>
            <person name="Henrissat B."/>
            <person name="Morin E."/>
            <person name="Kohler A."/>
            <person name="Barry K."/>
            <person name="LaButti K."/>
            <person name="Morin E."/>
            <person name="Salamov A."/>
            <person name="Lipzen A."/>
            <person name="Mereny Z."/>
            <person name="Hegedus B."/>
            <person name="Baldrian P."/>
            <person name="Stursova M."/>
            <person name="Weitz H."/>
            <person name="Taylor A."/>
            <person name="Grigoriev I.V."/>
            <person name="Nagy L.G."/>
            <person name="Martin F."/>
            <person name="Kauserud H."/>
        </authorList>
    </citation>
    <scope>NUCLEOTIDE SEQUENCE</scope>
    <source>
        <strain evidence="2">CBHHK188m</strain>
    </source>
</reference>
<dbReference type="Proteomes" id="UP001215280">
    <property type="component" value="Unassembled WGS sequence"/>
</dbReference>
<feature type="domain" description="DUF6535" evidence="1">
    <location>
        <begin position="3"/>
        <end position="73"/>
    </location>
</feature>
<proteinExistence type="predicted"/>
<evidence type="ECO:0000259" key="1">
    <source>
        <dbReference type="Pfam" id="PF20153"/>
    </source>
</evidence>
<feature type="non-terminal residue" evidence="2">
    <location>
        <position position="1"/>
    </location>
</feature>
<dbReference type="Pfam" id="PF20153">
    <property type="entry name" value="DUF6535"/>
    <property type="match status" value="1"/>
</dbReference>
<dbReference type="InterPro" id="IPR045338">
    <property type="entry name" value="DUF6535"/>
</dbReference>
<gene>
    <name evidence="2" type="ORF">DFH07DRAFT_681855</name>
</gene>
<accession>A0AAD7N3D8</accession>
<sequence>LLLGLFSAIVTAFLVDSLIGLQQIRVVLTNALLVNLPEIIYSDANISTLKVPLPVSFQPDATTVRLNSYWSISI</sequence>
<comment type="caution">
    <text evidence="2">The sequence shown here is derived from an EMBL/GenBank/DDBJ whole genome shotgun (WGS) entry which is preliminary data.</text>
</comment>
<protein>
    <recommendedName>
        <fullName evidence="1">DUF6535 domain-containing protein</fullName>
    </recommendedName>
</protein>
<dbReference type="EMBL" id="JARJLG010000110">
    <property type="protein sequence ID" value="KAJ7743955.1"/>
    <property type="molecule type" value="Genomic_DNA"/>
</dbReference>
<keyword evidence="3" id="KW-1185">Reference proteome</keyword>
<dbReference type="AlphaFoldDB" id="A0AAD7N3D8"/>
<evidence type="ECO:0000313" key="2">
    <source>
        <dbReference type="EMBL" id="KAJ7743955.1"/>
    </source>
</evidence>
<feature type="non-terminal residue" evidence="2">
    <location>
        <position position="74"/>
    </location>
</feature>